<reference evidence="2" key="1">
    <citation type="submission" date="2016-02" db="EMBL/GenBank/DDBJ databases">
        <title>Draft genome sequence of Microdochium bolleyi, a fungal endophyte of beachgrass.</title>
        <authorList>
            <consortium name="DOE Joint Genome Institute"/>
            <person name="David A.S."/>
            <person name="May G."/>
            <person name="Haridas S."/>
            <person name="Lim J."/>
            <person name="Wang M."/>
            <person name="Labutti K."/>
            <person name="Lipzen A."/>
            <person name="Barry K."/>
            <person name="Grigoriev I.V."/>
        </authorList>
    </citation>
    <scope>NUCLEOTIDE SEQUENCE [LARGE SCALE GENOMIC DNA]</scope>
    <source>
        <strain evidence="2">J235TASD1</strain>
    </source>
</reference>
<name>A0A136IKZ8_9PEZI</name>
<dbReference type="Proteomes" id="UP000070501">
    <property type="component" value="Unassembled WGS sequence"/>
</dbReference>
<sequence>MAKGAASSTSTAGAACRGVETAVASRQAWHLVQDRQDERFPEHALERSNPITGNSARDDTLNMFSLVCFLSGLRRRNSNNAFIHGCCRLHDVVHAAIELPVNLASNPLWSLTNGAPNNLLSAPAERTLVAAVLIPSQFGLFTRTHGDKLVYPSILTLTRGH</sequence>
<evidence type="ECO:0000313" key="2">
    <source>
        <dbReference type="Proteomes" id="UP000070501"/>
    </source>
</evidence>
<dbReference type="InParanoid" id="A0A136IKZ8"/>
<accession>A0A136IKZ8</accession>
<dbReference type="EMBL" id="KQ964278">
    <property type="protein sequence ID" value="KXJ85623.1"/>
    <property type="molecule type" value="Genomic_DNA"/>
</dbReference>
<keyword evidence="2" id="KW-1185">Reference proteome</keyword>
<protein>
    <submittedName>
        <fullName evidence="1">Uncharacterized protein</fullName>
    </submittedName>
</protein>
<dbReference type="AlphaFoldDB" id="A0A136IKZ8"/>
<proteinExistence type="predicted"/>
<evidence type="ECO:0000313" key="1">
    <source>
        <dbReference type="EMBL" id="KXJ85623.1"/>
    </source>
</evidence>
<dbReference type="PROSITE" id="PS51257">
    <property type="entry name" value="PROKAR_LIPOPROTEIN"/>
    <property type="match status" value="1"/>
</dbReference>
<gene>
    <name evidence="1" type="ORF">Micbo1qcDRAFT_180686</name>
</gene>
<organism evidence="1 2">
    <name type="scientific">Microdochium bolleyi</name>
    <dbReference type="NCBI Taxonomy" id="196109"/>
    <lineage>
        <taxon>Eukaryota</taxon>
        <taxon>Fungi</taxon>
        <taxon>Dikarya</taxon>
        <taxon>Ascomycota</taxon>
        <taxon>Pezizomycotina</taxon>
        <taxon>Sordariomycetes</taxon>
        <taxon>Xylariomycetidae</taxon>
        <taxon>Xylariales</taxon>
        <taxon>Microdochiaceae</taxon>
        <taxon>Microdochium</taxon>
    </lineage>
</organism>